<evidence type="ECO:0000313" key="2">
    <source>
        <dbReference type="Proteomes" id="UP000663836"/>
    </source>
</evidence>
<sequence>AAVTLGNGLTKDRLVQACMRMRKLGKHHWLSFWSSNEVHQQIQTMKKNSVSPNEKENIDTRITLTDILRWVYENTQQTTWDGLHLWATQSLSFQRKITAFRNINWKEQGTLYTNTTMEHIARER</sequence>
<evidence type="ECO:0000313" key="1">
    <source>
        <dbReference type="EMBL" id="CAF4255846.1"/>
    </source>
</evidence>
<comment type="caution">
    <text evidence="1">The sequence shown here is derived from an EMBL/GenBank/DDBJ whole genome shotgun (WGS) entry which is preliminary data.</text>
</comment>
<organism evidence="1 2">
    <name type="scientific">Rotaria sordida</name>
    <dbReference type="NCBI Taxonomy" id="392033"/>
    <lineage>
        <taxon>Eukaryota</taxon>
        <taxon>Metazoa</taxon>
        <taxon>Spiralia</taxon>
        <taxon>Gnathifera</taxon>
        <taxon>Rotifera</taxon>
        <taxon>Eurotatoria</taxon>
        <taxon>Bdelloidea</taxon>
        <taxon>Philodinida</taxon>
        <taxon>Philodinidae</taxon>
        <taxon>Rotaria</taxon>
    </lineage>
</organism>
<feature type="non-terminal residue" evidence="1">
    <location>
        <position position="124"/>
    </location>
</feature>
<protein>
    <submittedName>
        <fullName evidence="1">Uncharacterized protein</fullName>
    </submittedName>
</protein>
<proteinExistence type="predicted"/>
<name>A0A820EY03_9BILA</name>
<feature type="non-terminal residue" evidence="1">
    <location>
        <position position="1"/>
    </location>
</feature>
<accession>A0A820EY03</accession>
<dbReference type="AlphaFoldDB" id="A0A820EY03"/>
<dbReference type="EMBL" id="CAJOBD010023482">
    <property type="protein sequence ID" value="CAF4255846.1"/>
    <property type="molecule type" value="Genomic_DNA"/>
</dbReference>
<gene>
    <name evidence="1" type="ORF">JBS370_LOCUS38889</name>
</gene>
<reference evidence="1" key="1">
    <citation type="submission" date="2021-02" db="EMBL/GenBank/DDBJ databases">
        <authorList>
            <person name="Nowell W R."/>
        </authorList>
    </citation>
    <scope>NUCLEOTIDE SEQUENCE</scope>
</reference>
<dbReference type="Proteomes" id="UP000663836">
    <property type="component" value="Unassembled WGS sequence"/>
</dbReference>